<dbReference type="EMBL" id="HBUE01192185">
    <property type="protein sequence ID" value="CAG6525716.1"/>
    <property type="molecule type" value="Transcribed_RNA"/>
</dbReference>
<protein>
    <submittedName>
        <fullName evidence="2">(northern house mosquito) hypothetical protein</fullName>
    </submittedName>
</protein>
<evidence type="ECO:0000313" key="2">
    <source>
        <dbReference type="EMBL" id="CAG6577424.1"/>
    </source>
</evidence>
<dbReference type="EMBL" id="HBUE01298110">
    <property type="protein sequence ID" value="CAG6577424.1"/>
    <property type="molecule type" value="Transcribed_RNA"/>
</dbReference>
<feature type="transmembrane region" description="Helical" evidence="1">
    <location>
        <begin position="54"/>
        <end position="74"/>
    </location>
</feature>
<proteinExistence type="predicted"/>
<reference evidence="2" key="1">
    <citation type="submission" date="2021-05" db="EMBL/GenBank/DDBJ databases">
        <authorList>
            <person name="Alioto T."/>
            <person name="Alioto T."/>
            <person name="Gomez Garrido J."/>
        </authorList>
    </citation>
    <scope>NUCLEOTIDE SEQUENCE</scope>
</reference>
<feature type="transmembrane region" description="Helical" evidence="1">
    <location>
        <begin position="81"/>
        <end position="102"/>
    </location>
</feature>
<sequence length="120" mass="13534">MMFFAGLASSATSGSTITVEKWSDGVSLHLQHYDNQHHRERGFHFIQFSSSPQLALFFCCSVVKSFYTPFFLVAASKRNAISLPIFCAPLFRAAGEYFYLFFLNTIFPLVQRCRDSSPAG</sequence>
<organism evidence="2">
    <name type="scientific">Culex pipiens</name>
    <name type="common">House mosquito</name>
    <dbReference type="NCBI Taxonomy" id="7175"/>
    <lineage>
        <taxon>Eukaryota</taxon>
        <taxon>Metazoa</taxon>
        <taxon>Ecdysozoa</taxon>
        <taxon>Arthropoda</taxon>
        <taxon>Hexapoda</taxon>
        <taxon>Insecta</taxon>
        <taxon>Pterygota</taxon>
        <taxon>Neoptera</taxon>
        <taxon>Endopterygota</taxon>
        <taxon>Diptera</taxon>
        <taxon>Nematocera</taxon>
        <taxon>Culicoidea</taxon>
        <taxon>Culicidae</taxon>
        <taxon>Culicinae</taxon>
        <taxon>Culicini</taxon>
        <taxon>Culex</taxon>
        <taxon>Culex</taxon>
    </lineage>
</organism>
<evidence type="ECO:0000256" key="1">
    <source>
        <dbReference type="SAM" id="Phobius"/>
    </source>
</evidence>
<accession>A0A8D8JPI2</accession>
<keyword evidence="1" id="KW-1133">Transmembrane helix</keyword>
<name>A0A8D8JPI2_CULPI</name>
<keyword evidence="1" id="KW-0472">Membrane</keyword>
<dbReference type="AlphaFoldDB" id="A0A8D8JPI2"/>
<keyword evidence="1" id="KW-0812">Transmembrane</keyword>